<keyword evidence="3" id="KW-1185">Reference proteome</keyword>
<evidence type="ECO:0000313" key="2">
    <source>
        <dbReference type="EMBL" id="KAA9379592.1"/>
    </source>
</evidence>
<comment type="caution">
    <text evidence="2">The sequence shown here is derived from an EMBL/GenBank/DDBJ whole genome shotgun (WGS) entry which is preliminary data.</text>
</comment>
<organism evidence="2 3">
    <name type="scientific">Microbispora cellulosiformans</name>
    <dbReference type="NCBI Taxonomy" id="2614688"/>
    <lineage>
        <taxon>Bacteria</taxon>
        <taxon>Bacillati</taxon>
        <taxon>Actinomycetota</taxon>
        <taxon>Actinomycetes</taxon>
        <taxon>Streptosporangiales</taxon>
        <taxon>Streptosporangiaceae</taxon>
        <taxon>Microbispora</taxon>
    </lineage>
</organism>
<name>A0A5J5K553_9ACTN</name>
<sequence>MRWYGEPCRVEAVPQVDDGLRPMRVVWRDRAAVVAQVVEAPWCEAREWWKQLGQPATARLHVWFWRVVAVSGVTEQQVAEGRADGPALELILREDDGNWWVEYVVD</sequence>
<dbReference type="AlphaFoldDB" id="A0A5J5K553"/>
<reference evidence="2 3" key="1">
    <citation type="submission" date="2019-09" db="EMBL/GenBank/DDBJ databases">
        <title>Screening of Novel Bioactive Compounds from Soil-Associated.</title>
        <authorList>
            <person name="Gong X."/>
        </authorList>
    </citation>
    <scope>NUCLEOTIDE SEQUENCE [LARGE SCALE GENOMIC DNA]</scope>
    <source>
        <strain evidence="2 3">Gxj-6</strain>
    </source>
</reference>
<protein>
    <recommendedName>
        <fullName evidence="1">DUF6504 domain-containing protein</fullName>
    </recommendedName>
</protein>
<gene>
    <name evidence="2" type="ORF">F5972_08015</name>
</gene>
<dbReference type="Pfam" id="PF20114">
    <property type="entry name" value="DUF6504"/>
    <property type="match status" value="1"/>
</dbReference>
<dbReference type="RefSeq" id="WP_150932747.1">
    <property type="nucleotide sequence ID" value="NZ_VYTZ01000003.1"/>
</dbReference>
<dbReference type="InterPro" id="IPR045443">
    <property type="entry name" value="DUF6504"/>
</dbReference>
<dbReference type="Proteomes" id="UP000327011">
    <property type="component" value="Unassembled WGS sequence"/>
</dbReference>
<evidence type="ECO:0000259" key="1">
    <source>
        <dbReference type="Pfam" id="PF20114"/>
    </source>
</evidence>
<evidence type="ECO:0000313" key="3">
    <source>
        <dbReference type="Proteomes" id="UP000327011"/>
    </source>
</evidence>
<proteinExistence type="predicted"/>
<accession>A0A5J5K553</accession>
<feature type="domain" description="DUF6504" evidence="1">
    <location>
        <begin position="16"/>
        <end position="105"/>
    </location>
</feature>
<dbReference type="EMBL" id="VYTZ01000003">
    <property type="protein sequence ID" value="KAA9379592.1"/>
    <property type="molecule type" value="Genomic_DNA"/>
</dbReference>